<feature type="compositionally biased region" description="Acidic residues" evidence="1">
    <location>
        <begin position="87"/>
        <end position="96"/>
    </location>
</feature>
<dbReference type="EMBL" id="JBHSXS010000036">
    <property type="protein sequence ID" value="MFC6885306.1"/>
    <property type="molecule type" value="Genomic_DNA"/>
</dbReference>
<reference evidence="3" key="1">
    <citation type="journal article" date="2019" name="Int. J. Syst. Evol. Microbiol.">
        <title>The Global Catalogue of Microorganisms (GCM) 10K type strain sequencing project: providing services to taxonomists for standard genome sequencing and annotation.</title>
        <authorList>
            <consortium name="The Broad Institute Genomics Platform"/>
            <consortium name="The Broad Institute Genome Sequencing Center for Infectious Disease"/>
            <person name="Wu L."/>
            <person name="Ma J."/>
        </authorList>
    </citation>
    <scope>NUCLEOTIDE SEQUENCE [LARGE SCALE GENOMIC DNA]</scope>
    <source>
        <strain evidence="3">JCM 3369</strain>
    </source>
</reference>
<evidence type="ECO:0000313" key="3">
    <source>
        <dbReference type="Proteomes" id="UP001596380"/>
    </source>
</evidence>
<keyword evidence="3" id="KW-1185">Reference proteome</keyword>
<organism evidence="2 3">
    <name type="scientific">Actinomadura yumaensis</name>
    <dbReference type="NCBI Taxonomy" id="111807"/>
    <lineage>
        <taxon>Bacteria</taxon>
        <taxon>Bacillati</taxon>
        <taxon>Actinomycetota</taxon>
        <taxon>Actinomycetes</taxon>
        <taxon>Streptosporangiales</taxon>
        <taxon>Thermomonosporaceae</taxon>
        <taxon>Actinomadura</taxon>
    </lineage>
</organism>
<proteinExistence type="predicted"/>
<name>A0ABW2CXI8_9ACTN</name>
<protein>
    <submittedName>
        <fullName evidence="2">Uncharacterized protein</fullName>
    </submittedName>
</protein>
<dbReference type="Proteomes" id="UP001596380">
    <property type="component" value="Unassembled WGS sequence"/>
</dbReference>
<sequence length="178" mass="19014">MPDQPTLALTDLDVSIPLFTPIGNVMTHIGTVNGTHTVDSIQVGDAEPADAFGKAAAVHRERAAEQAERKRQTQQRLIDQLRSATQEPDEEHEATDEAAAPPDTMDDATAEMVTGGAAKLQVLYLPEREDAQGTHYPFALVLSGVPAAEVQHAEQLARFAGQCGAVAVLITPLRVEVD</sequence>
<evidence type="ECO:0000256" key="1">
    <source>
        <dbReference type="SAM" id="MobiDB-lite"/>
    </source>
</evidence>
<feature type="region of interest" description="Disordered" evidence="1">
    <location>
        <begin position="64"/>
        <end position="108"/>
    </location>
</feature>
<dbReference type="RefSeq" id="WP_160825802.1">
    <property type="nucleotide sequence ID" value="NZ_JBHSXE010000001.1"/>
</dbReference>
<evidence type="ECO:0000313" key="2">
    <source>
        <dbReference type="EMBL" id="MFC6885306.1"/>
    </source>
</evidence>
<accession>A0ABW2CXI8</accession>
<comment type="caution">
    <text evidence="2">The sequence shown here is derived from an EMBL/GenBank/DDBJ whole genome shotgun (WGS) entry which is preliminary data.</text>
</comment>
<gene>
    <name evidence="2" type="ORF">ACFQKB_36495</name>
</gene>